<dbReference type="Pfam" id="PF01484">
    <property type="entry name" value="Col_cuticle_N"/>
    <property type="match status" value="1"/>
</dbReference>
<evidence type="ECO:0000256" key="5">
    <source>
        <dbReference type="SAM" id="Phobius"/>
    </source>
</evidence>
<keyword evidence="5" id="KW-1133">Transmembrane helix</keyword>
<keyword evidence="8" id="KW-1185">Reference proteome</keyword>
<keyword evidence="2" id="KW-0677">Repeat</keyword>
<feature type="transmembrane region" description="Helical" evidence="5">
    <location>
        <begin position="20"/>
        <end position="43"/>
    </location>
</feature>
<dbReference type="Proteomes" id="UP000218231">
    <property type="component" value="Unassembled WGS sequence"/>
</dbReference>
<keyword evidence="5" id="KW-0472">Membrane</keyword>
<dbReference type="GO" id="GO:0042302">
    <property type="term" value="F:structural constituent of cuticle"/>
    <property type="evidence" value="ECO:0007669"/>
    <property type="project" value="InterPro"/>
</dbReference>
<proteinExistence type="predicted"/>
<reference evidence="7 8" key="1">
    <citation type="journal article" date="2017" name="Curr. Biol.">
        <title>Genome architecture and evolution of a unichromosomal asexual nematode.</title>
        <authorList>
            <person name="Fradin H."/>
            <person name="Zegar C."/>
            <person name="Gutwein M."/>
            <person name="Lucas J."/>
            <person name="Kovtun M."/>
            <person name="Corcoran D."/>
            <person name="Baugh L.R."/>
            <person name="Kiontke K."/>
            <person name="Gunsalus K."/>
            <person name="Fitch D.H."/>
            <person name="Piano F."/>
        </authorList>
    </citation>
    <scope>NUCLEOTIDE SEQUENCE [LARGE SCALE GENOMIC DNA]</scope>
    <source>
        <strain evidence="7">PF1309</strain>
    </source>
</reference>
<feature type="compositionally biased region" description="Basic and acidic residues" evidence="4">
    <location>
        <begin position="226"/>
        <end position="239"/>
    </location>
</feature>
<organism evidence="7 8">
    <name type="scientific">Diploscapter pachys</name>
    <dbReference type="NCBI Taxonomy" id="2018661"/>
    <lineage>
        <taxon>Eukaryota</taxon>
        <taxon>Metazoa</taxon>
        <taxon>Ecdysozoa</taxon>
        <taxon>Nematoda</taxon>
        <taxon>Chromadorea</taxon>
        <taxon>Rhabditida</taxon>
        <taxon>Rhabditina</taxon>
        <taxon>Rhabditomorpha</taxon>
        <taxon>Rhabditoidea</taxon>
        <taxon>Rhabditidae</taxon>
        <taxon>Diploscapter</taxon>
    </lineage>
</organism>
<feature type="compositionally biased region" description="Pro residues" evidence="4">
    <location>
        <begin position="260"/>
        <end position="269"/>
    </location>
</feature>
<evidence type="ECO:0000259" key="6">
    <source>
        <dbReference type="SMART" id="SM01088"/>
    </source>
</evidence>
<comment type="caution">
    <text evidence="7">The sequence shown here is derived from an EMBL/GenBank/DDBJ whole genome shotgun (WGS) entry which is preliminary data.</text>
</comment>
<evidence type="ECO:0000313" key="7">
    <source>
        <dbReference type="EMBL" id="PAV83191.1"/>
    </source>
</evidence>
<feature type="region of interest" description="Disordered" evidence="4">
    <location>
        <begin position="208"/>
        <end position="269"/>
    </location>
</feature>
<dbReference type="PANTHER" id="PTHR24637">
    <property type="entry name" value="COLLAGEN"/>
    <property type="match status" value="1"/>
</dbReference>
<feature type="domain" description="Nematode cuticle collagen N-terminal" evidence="6">
    <location>
        <begin position="19"/>
        <end position="71"/>
    </location>
</feature>
<feature type="compositionally biased region" description="Low complexity" evidence="4">
    <location>
        <begin position="134"/>
        <end position="150"/>
    </location>
</feature>
<evidence type="ECO:0000256" key="3">
    <source>
        <dbReference type="ARBA" id="ARBA00023157"/>
    </source>
</evidence>
<evidence type="ECO:0000313" key="8">
    <source>
        <dbReference type="Proteomes" id="UP000218231"/>
    </source>
</evidence>
<feature type="region of interest" description="Disordered" evidence="4">
    <location>
        <begin position="128"/>
        <end position="183"/>
    </location>
</feature>
<dbReference type="PANTHER" id="PTHR24637:SF301">
    <property type="entry name" value="NEMATODE CUTICLE COLLAGEN N-TERMINAL DOMAIN-CONTAINING PROTEIN"/>
    <property type="match status" value="1"/>
</dbReference>
<gene>
    <name evidence="7" type="ORF">WR25_16578</name>
</gene>
<evidence type="ECO:0000256" key="4">
    <source>
        <dbReference type="SAM" id="MobiDB-lite"/>
    </source>
</evidence>
<comment type="subunit">
    <text evidence="1">Collagen polypeptide chains are complexed within the cuticle by disulfide bonds and other types of covalent cross-links.</text>
</comment>
<accession>A0A2A2LA77</accession>
<protein>
    <recommendedName>
        <fullName evidence="6">Nematode cuticle collagen N-terminal domain-containing protein</fullName>
    </recommendedName>
</protein>
<evidence type="ECO:0000256" key="2">
    <source>
        <dbReference type="ARBA" id="ARBA00022737"/>
    </source>
</evidence>
<sequence length="269" mass="28366">MDQVENEKRMYSEAESFRKIAFFGICISTVATLTAIVAIPSLYNYMQHVQSSLQTEVDFCKHRTSGLFEQYERMQQLKGVRGGLVKRQAGYGTPDAGGYGGSNAAVNQPAAAAGGECCSCGVGSPGPAGPPGPDGNDGQDGQPGQNGNPGEDAAPEKVPTADDFCFDCPAGPPQETQAPWDHEPQVHSIHITSGLTGFYEYFIGQPGQVREVPGQAPRTTSQDKTASLEHPETPDRTEPRQPGAQGENGPDGESGGCSHCPPPRTAPGY</sequence>
<dbReference type="AlphaFoldDB" id="A0A2A2LA77"/>
<name>A0A2A2LA77_9BILA</name>
<dbReference type="SMART" id="SM01088">
    <property type="entry name" value="Col_cuticle_N"/>
    <property type="match status" value="1"/>
</dbReference>
<keyword evidence="5" id="KW-0812">Transmembrane</keyword>
<dbReference type="EMBL" id="LIAE01006984">
    <property type="protein sequence ID" value="PAV83191.1"/>
    <property type="molecule type" value="Genomic_DNA"/>
</dbReference>
<keyword evidence="3" id="KW-1015">Disulfide bond</keyword>
<dbReference type="InterPro" id="IPR002486">
    <property type="entry name" value="Col_cuticle_N"/>
</dbReference>
<evidence type="ECO:0000256" key="1">
    <source>
        <dbReference type="ARBA" id="ARBA00011518"/>
    </source>
</evidence>
<dbReference type="STRING" id="2018661.A0A2A2LA77"/>
<dbReference type="OrthoDB" id="5870983at2759"/>